<keyword evidence="3" id="KW-1185">Reference proteome</keyword>
<protein>
    <submittedName>
        <fullName evidence="2">Uncharacterized protein</fullName>
    </submittedName>
</protein>
<comment type="caution">
    <text evidence="2">The sequence shown here is derived from an EMBL/GenBank/DDBJ whole genome shotgun (WGS) entry which is preliminary data.</text>
</comment>
<organism evidence="2 3">
    <name type="scientific">Panicum miliaceum</name>
    <name type="common">Proso millet</name>
    <name type="synonym">Broomcorn millet</name>
    <dbReference type="NCBI Taxonomy" id="4540"/>
    <lineage>
        <taxon>Eukaryota</taxon>
        <taxon>Viridiplantae</taxon>
        <taxon>Streptophyta</taxon>
        <taxon>Embryophyta</taxon>
        <taxon>Tracheophyta</taxon>
        <taxon>Spermatophyta</taxon>
        <taxon>Magnoliopsida</taxon>
        <taxon>Liliopsida</taxon>
        <taxon>Poales</taxon>
        <taxon>Poaceae</taxon>
        <taxon>PACMAD clade</taxon>
        <taxon>Panicoideae</taxon>
        <taxon>Panicodae</taxon>
        <taxon>Paniceae</taxon>
        <taxon>Panicinae</taxon>
        <taxon>Panicum</taxon>
        <taxon>Panicum sect. Panicum</taxon>
    </lineage>
</organism>
<evidence type="ECO:0000313" key="3">
    <source>
        <dbReference type="Proteomes" id="UP000275267"/>
    </source>
</evidence>
<dbReference type="AlphaFoldDB" id="A0A3L6TF60"/>
<name>A0A3L6TF60_PANMI</name>
<feature type="region of interest" description="Disordered" evidence="1">
    <location>
        <begin position="1"/>
        <end position="30"/>
    </location>
</feature>
<dbReference type="OrthoDB" id="719149at2759"/>
<proteinExistence type="predicted"/>
<sequence>MTAAADQSVGVTSQDPAAALDSSAPTPDAGIDVLSQADAAASQGTEGRVVIDEAIRSPWTVAPMVEMSSSLAVATLPSTSRAREPSPCLAWHGGDLTLMGSSGSLTDVLPAMSNALEVVEWGDLRNGVASAPSALRDVVAPLSEALEQRHQTRYAEDAREREILAGEFDALKDEETKSQQLSTELDLVKELLELKEIEVTNLQIAARMALEDLGGPATTEDDKLISQLNHSAKGAQNTVNQALHLGVRRAFAVAYSHYVDIDLPELSQGFASGYEEEDLEQIENDIAPLTRALAEKMEDEVVLKK</sequence>
<evidence type="ECO:0000313" key="2">
    <source>
        <dbReference type="EMBL" id="RLN35456.1"/>
    </source>
</evidence>
<dbReference type="EMBL" id="PQIB02000002">
    <property type="protein sequence ID" value="RLN35456.1"/>
    <property type="molecule type" value="Genomic_DNA"/>
</dbReference>
<evidence type="ECO:0000256" key="1">
    <source>
        <dbReference type="SAM" id="MobiDB-lite"/>
    </source>
</evidence>
<accession>A0A3L6TF60</accession>
<gene>
    <name evidence="2" type="ORF">C2845_PM03G33080</name>
</gene>
<reference evidence="3" key="1">
    <citation type="journal article" date="2019" name="Nat. Commun.">
        <title>The genome of broomcorn millet.</title>
        <authorList>
            <person name="Zou C."/>
            <person name="Miki D."/>
            <person name="Li D."/>
            <person name="Tang Q."/>
            <person name="Xiao L."/>
            <person name="Rajput S."/>
            <person name="Deng P."/>
            <person name="Jia W."/>
            <person name="Huang R."/>
            <person name="Zhang M."/>
            <person name="Sun Y."/>
            <person name="Hu J."/>
            <person name="Fu X."/>
            <person name="Schnable P.S."/>
            <person name="Li F."/>
            <person name="Zhang H."/>
            <person name="Feng B."/>
            <person name="Zhu X."/>
            <person name="Liu R."/>
            <person name="Schnable J.C."/>
            <person name="Zhu J.-K."/>
            <person name="Zhang H."/>
        </authorList>
    </citation>
    <scope>NUCLEOTIDE SEQUENCE [LARGE SCALE GENOMIC DNA]</scope>
</reference>
<dbReference type="Proteomes" id="UP000275267">
    <property type="component" value="Unassembled WGS sequence"/>
</dbReference>